<sequence length="346" mass="36980">MAVTRSDVARAAGVSPAVVSYVLNNGPRPVATHTRERVLAAIDELGYRPNAIASALRGGSTQTVGLLTPNRSNPFYGALAEEIERTLTEQGYLTLTASTYGYRSSEERLLQTFIDRQTDGLIITSGVSLSGPALSGVEQSVLVLEERPESPLSTLSMDDEGDAARAVDHLQVHGHDLIGCIVGPPYVSTDGLRLSGWREQQRRTGRPASDGLVALADAGEEGGYQAAGLLLSEHGRPWAVYGRRPTALFVASDVQAFGALHACWELGLRVPDDVALVSMGGTRGARFTIPPLTTMRQDVEYLARSACTRLLEEIRTPGLPPAHVRLTGNLVVGHTCGCSPYGVIRR</sequence>
<protein>
    <submittedName>
        <fullName evidence="5">LacI family transcriptional regulator</fullName>
    </submittedName>
</protein>
<dbReference type="InterPro" id="IPR028082">
    <property type="entry name" value="Peripla_BP_I"/>
</dbReference>
<dbReference type="Proteomes" id="UP001519654">
    <property type="component" value="Unassembled WGS sequence"/>
</dbReference>
<evidence type="ECO:0000256" key="2">
    <source>
        <dbReference type="ARBA" id="ARBA00023125"/>
    </source>
</evidence>
<gene>
    <name evidence="5" type="ORF">KOI35_27795</name>
</gene>
<dbReference type="CDD" id="cd01392">
    <property type="entry name" value="HTH_LacI"/>
    <property type="match status" value="1"/>
</dbReference>
<dbReference type="SMART" id="SM00354">
    <property type="entry name" value="HTH_LACI"/>
    <property type="match status" value="1"/>
</dbReference>
<keyword evidence="1" id="KW-0805">Transcription regulation</keyword>
<keyword evidence="6" id="KW-1185">Reference proteome</keyword>
<name>A0ABS5YYY4_9ACTN</name>
<dbReference type="Gene3D" id="1.10.260.40">
    <property type="entry name" value="lambda repressor-like DNA-binding domains"/>
    <property type="match status" value="1"/>
</dbReference>
<evidence type="ECO:0000259" key="4">
    <source>
        <dbReference type="PROSITE" id="PS50932"/>
    </source>
</evidence>
<organism evidence="5 6">
    <name type="scientific">Paractinoplanes bogorensis</name>
    <dbReference type="NCBI Taxonomy" id="1610840"/>
    <lineage>
        <taxon>Bacteria</taxon>
        <taxon>Bacillati</taxon>
        <taxon>Actinomycetota</taxon>
        <taxon>Actinomycetes</taxon>
        <taxon>Micromonosporales</taxon>
        <taxon>Micromonosporaceae</taxon>
        <taxon>Paractinoplanes</taxon>
    </lineage>
</organism>
<accession>A0ABS5YYY4</accession>
<evidence type="ECO:0000313" key="5">
    <source>
        <dbReference type="EMBL" id="MBU2667320.1"/>
    </source>
</evidence>
<reference evidence="5 6" key="1">
    <citation type="submission" date="2021-06" db="EMBL/GenBank/DDBJ databases">
        <title>Actinoplanes lichenicola sp. nov., and Actinoplanes ovalisporus sp. nov., isolated from lichen in Thailand.</title>
        <authorList>
            <person name="Saeng-In P."/>
            <person name="Kanchanasin P."/>
            <person name="Yuki M."/>
            <person name="Kudo T."/>
            <person name="Ohkuma M."/>
            <person name="Phongsopitanun W."/>
            <person name="Tanasupawat S."/>
        </authorList>
    </citation>
    <scope>NUCLEOTIDE SEQUENCE [LARGE SCALE GENOMIC DNA]</scope>
    <source>
        <strain evidence="5 6">NBRC 110975</strain>
    </source>
</reference>
<dbReference type="PROSITE" id="PS50932">
    <property type="entry name" value="HTH_LACI_2"/>
    <property type="match status" value="1"/>
</dbReference>
<dbReference type="InterPro" id="IPR046335">
    <property type="entry name" value="LacI/GalR-like_sensor"/>
</dbReference>
<dbReference type="SUPFAM" id="SSF47413">
    <property type="entry name" value="lambda repressor-like DNA-binding domains"/>
    <property type="match status" value="1"/>
</dbReference>
<proteinExistence type="predicted"/>
<evidence type="ECO:0000313" key="6">
    <source>
        <dbReference type="Proteomes" id="UP001519654"/>
    </source>
</evidence>
<comment type="caution">
    <text evidence="5">The sequence shown here is derived from an EMBL/GenBank/DDBJ whole genome shotgun (WGS) entry which is preliminary data.</text>
</comment>
<keyword evidence="2" id="KW-0238">DNA-binding</keyword>
<keyword evidence="3" id="KW-0804">Transcription</keyword>
<dbReference type="Pfam" id="PF00356">
    <property type="entry name" value="LacI"/>
    <property type="match status" value="1"/>
</dbReference>
<dbReference type="InterPro" id="IPR000843">
    <property type="entry name" value="HTH_LacI"/>
</dbReference>
<dbReference type="SUPFAM" id="SSF53822">
    <property type="entry name" value="Periplasmic binding protein-like I"/>
    <property type="match status" value="1"/>
</dbReference>
<dbReference type="EMBL" id="JAHKKG010000008">
    <property type="protein sequence ID" value="MBU2667320.1"/>
    <property type="molecule type" value="Genomic_DNA"/>
</dbReference>
<dbReference type="PANTHER" id="PTHR30146">
    <property type="entry name" value="LACI-RELATED TRANSCRIPTIONAL REPRESSOR"/>
    <property type="match status" value="1"/>
</dbReference>
<evidence type="ECO:0000256" key="1">
    <source>
        <dbReference type="ARBA" id="ARBA00023015"/>
    </source>
</evidence>
<dbReference type="Pfam" id="PF13377">
    <property type="entry name" value="Peripla_BP_3"/>
    <property type="match status" value="1"/>
</dbReference>
<dbReference type="InterPro" id="IPR010982">
    <property type="entry name" value="Lambda_DNA-bd_dom_sf"/>
</dbReference>
<dbReference type="RefSeq" id="WP_215791565.1">
    <property type="nucleotide sequence ID" value="NZ_JAHKKG010000008.1"/>
</dbReference>
<dbReference type="Gene3D" id="3.40.50.2300">
    <property type="match status" value="2"/>
</dbReference>
<dbReference type="CDD" id="cd06267">
    <property type="entry name" value="PBP1_LacI_sugar_binding-like"/>
    <property type="match status" value="1"/>
</dbReference>
<feature type="domain" description="HTH lacI-type" evidence="4">
    <location>
        <begin position="3"/>
        <end position="58"/>
    </location>
</feature>
<evidence type="ECO:0000256" key="3">
    <source>
        <dbReference type="ARBA" id="ARBA00023163"/>
    </source>
</evidence>
<dbReference type="PANTHER" id="PTHR30146:SF109">
    <property type="entry name" value="HTH-TYPE TRANSCRIPTIONAL REGULATOR GALS"/>
    <property type="match status" value="1"/>
</dbReference>